<organism evidence="1">
    <name type="scientific">Oryza brachyantha</name>
    <name type="common">malo sina</name>
    <dbReference type="NCBI Taxonomy" id="4533"/>
    <lineage>
        <taxon>Eukaryota</taxon>
        <taxon>Viridiplantae</taxon>
        <taxon>Streptophyta</taxon>
        <taxon>Embryophyta</taxon>
        <taxon>Tracheophyta</taxon>
        <taxon>Spermatophyta</taxon>
        <taxon>Magnoliopsida</taxon>
        <taxon>Liliopsida</taxon>
        <taxon>Poales</taxon>
        <taxon>Poaceae</taxon>
        <taxon>BOP clade</taxon>
        <taxon>Oryzoideae</taxon>
        <taxon>Oryzeae</taxon>
        <taxon>Oryzinae</taxon>
        <taxon>Oryza</taxon>
    </lineage>
</organism>
<sequence length="54" mass="6129">MKKIDRGMAVRGSTLAKGKTVLPHFLSFMNYFYSCICTKSNGSGKWKKCRPKQV</sequence>
<reference evidence="1" key="1">
    <citation type="journal article" date="2013" name="Nat. Commun.">
        <title>Whole-genome sequencing of Oryza brachyantha reveals mechanisms underlying Oryza genome evolution.</title>
        <authorList>
            <person name="Chen J."/>
            <person name="Huang Q."/>
            <person name="Gao D."/>
            <person name="Wang J."/>
            <person name="Lang Y."/>
            <person name="Liu T."/>
            <person name="Li B."/>
            <person name="Bai Z."/>
            <person name="Luis Goicoechea J."/>
            <person name="Liang C."/>
            <person name="Chen C."/>
            <person name="Zhang W."/>
            <person name="Sun S."/>
            <person name="Liao Y."/>
            <person name="Zhang X."/>
            <person name="Yang L."/>
            <person name="Song C."/>
            <person name="Wang M."/>
            <person name="Shi J."/>
            <person name="Liu G."/>
            <person name="Liu J."/>
            <person name="Zhou H."/>
            <person name="Zhou W."/>
            <person name="Yu Q."/>
            <person name="An N."/>
            <person name="Chen Y."/>
            <person name="Cai Q."/>
            <person name="Wang B."/>
            <person name="Liu B."/>
            <person name="Min J."/>
            <person name="Huang Y."/>
            <person name="Wu H."/>
            <person name="Li Z."/>
            <person name="Zhang Y."/>
            <person name="Yin Y."/>
            <person name="Song W."/>
            <person name="Jiang J."/>
            <person name="Jackson S.A."/>
            <person name="Wing R.A."/>
            <person name="Wang J."/>
            <person name="Chen M."/>
        </authorList>
    </citation>
    <scope>NUCLEOTIDE SEQUENCE [LARGE SCALE GENOMIC DNA]</scope>
    <source>
        <strain evidence="1">cv. IRGC 101232</strain>
    </source>
</reference>
<reference evidence="1" key="2">
    <citation type="submission" date="2013-04" db="UniProtKB">
        <authorList>
            <consortium name="EnsemblPlants"/>
        </authorList>
    </citation>
    <scope>IDENTIFICATION</scope>
</reference>
<name>J3MS11_ORYBR</name>
<dbReference type="AlphaFoldDB" id="J3MS11"/>
<accession>J3MS11</accession>
<keyword evidence="2" id="KW-1185">Reference proteome</keyword>
<dbReference type="EnsemblPlants" id="OB08G18900.1">
    <property type="protein sequence ID" value="OB08G18900.1"/>
    <property type="gene ID" value="OB08G18900"/>
</dbReference>
<dbReference type="HOGENOM" id="CLU_3056658_0_0_1"/>
<dbReference type="Proteomes" id="UP000006038">
    <property type="component" value="Chromosome 8"/>
</dbReference>
<dbReference type="Gramene" id="OB08G18900.1">
    <property type="protein sequence ID" value="OB08G18900.1"/>
    <property type="gene ID" value="OB08G18900"/>
</dbReference>
<evidence type="ECO:0000313" key="1">
    <source>
        <dbReference type="EnsemblPlants" id="OB08G18900.1"/>
    </source>
</evidence>
<evidence type="ECO:0000313" key="2">
    <source>
        <dbReference type="Proteomes" id="UP000006038"/>
    </source>
</evidence>
<protein>
    <submittedName>
        <fullName evidence="1">Uncharacterized protein</fullName>
    </submittedName>
</protein>
<proteinExistence type="predicted"/>